<sequence length="64" mass="7174">MIFSNTSSLKALNKTLVACALRCRHFFCSCVGARSSKAREKPISTTHHIFGLIARKYEIMSGFH</sequence>
<dbReference type="AlphaFoldDB" id="A0A0A9HRK0"/>
<evidence type="ECO:0000313" key="1">
    <source>
        <dbReference type="EMBL" id="JAE39357.1"/>
    </source>
</evidence>
<dbReference type="EMBL" id="GBRH01158539">
    <property type="protein sequence ID" value="JAE39357.1"/>
    <property type="molecule type" value="Transcribed_RNA"/>
</dbReference>
<accession>A0A0A9HRK0</accession>
<name>A0A0A9HRK0_ARUDO</name>
<proteinExistence type="predicted"/>
<organism evidence="1">
    <name type="scientific">Arundo donax</name>
    <name type="common">Giant reed</name>
    <name type="synonym">Donax arundinaceus</name>
    <dbReference type="NCBI Taxonomy" id="35708"/>
    <lineage>
        <taxon>Eukaryota</taxon>
        <taxon>Viridiplantae</taxon>
        <taxon>Streptophyta</taxon>
        <taxon>Embryophyta</taxon>
        <taxon>Tracheophyta</taxon>
        <taxon>Spermatophyta</taxon>
        <taxon>Magnoliopsida</taxon>
        <taxon>Liliopsida</taxon>
        <taxon>Poales</taxon>
        <taxon>Poaceae</taxon>
        <taxon>PACMAD clade</taxon>
        <taxon>Arundinoideae</taxon>
        <taxon>Arundineae</taxon>
        <taxon>Arundo</taxon>
    </lineage>
</organism>
<reference evidence="1" key="1">
    <citation type="submission" date="2014-09" db="EMBL/GenBank/DDBJ databases">
        <authorList>
            <person name="Magalhaes I.L.F."/>
            <person name="Oliveira U."/>
            <person name="Santos F.R."/>
            <person name="Vidigal T.H.D.A."/>
            <person name="Brescovit A.D."/>
            <person name="Santos A.J."/>
        </authorList>
    </citation>
    <scope>NUCLEOTIDE SEQUENCE</scope>
    <source>
        <tissue evidence="1">Shoot tissue taken approximately 20 cm above the soil surface</tissue>
    </source>
</reference>
<protein>
    <submittedName>
        <fullName evidence="1">Uncharacterized protein</fullName>
    </submittedName>
</protein>
<reference evidence="1" key="2">
    <citation type="journal article" date="2015" name="Data Brief">
        <title>Shoot transcriptome of the giant reed, Arundo donax.</title>
        <authorList>
            <person name="Barrero R.A."/>
            <person name="Guerrero F.D."/>
            <person name="Moolhuijzen P."/>
            <person name="Goolsby J.A."/>
            <person name="Tidwell J."/>
            <person name="Bellgard S.E."/>
            <person name="Bellgard M.I."/>
        </authorList>
    </citation>
    <scope>NUCLEOTIDE SEQUENCE</scope>
    <source>
        <tissue evidence="1">Shoot tissue taken approximately 20 cm above the soil surface</tissue>
    </source>
</reference>